<keyword evidence="2" id="KW-0732">Signal</keyword>
<protein>
    <submittedName>
        <fullName evidence="3">Ig-like domain-containing protein</fullName>
    </submittedName>
</protein>
<dbReference type="EMBL" id="JALPQF010000005">
    <property type="protein sequence ID" value="MCK8480362.1"/>
    <property type="molecule type" value="Genomic_DNA"/>
</dbReference>
<accession>A0ABT0H7L8</accession>
<dbReference type="RefSeq" id="WP_248412485.1">
    <property type="nucleotide sequence ID" value="NZ_JALPQF010000005.1"/>
</dbReference>
<evidence type="ECO:0000256" key="2">
    <source>
        <dbReference type="SAM" id="SignalP"/>
    </source>
</evidence>
<comment type="caution">
    <text evidence="3">The sequence shown here is derived from an EMBL/GenBank/DDBJ whole genome shotgun (WGS) entry which is preliminary data.</text>
</comment>
<keyword evidence="4" id="KW-1185">Reference proteome</keyword>
<feature type="compositionally biased region" description="Polar residues" evidence="1">
    <location>
        <begin position="69"/>
        <end position="78"/>
    </location>
</feature>
<feature type="chain" id="PRO_5045956152" evidence="2">
    <location>
        <begin position="23"/>
        <end position="456"/>
    </location>
</feature>
<evidence type="ECO:0000256" key="1">
    <source>
        <dbReference type="SAM" id="MobiDB-lite"/>
    </source>
</evidence>
<evidence type="ECO:0000313" key="4">
    <source>
        <dbReference type="Proteomes" id="UP001203687"/>
    </source>
</evidence>
<evidence type="ECO:0000313" key="3">
    <source>
        <dbReference type="EMBL" id="MCK8480362.1"/>
    </source>
</evidence>
<dbReference type="Proteomes" id="UP001203687">
    <property type="component" value="Unassembled WGS sequence"/>
</dbReference>
<proteinExistence type="predicted"/>
<name>A0ABT0H7L8_9FLAO</name>
<reference evidence="3" key="1">
    <citation type="submission" date="2022-04" db="EMBL/GenBank/DDBJ databases">
        <authorList>
            <person name="Ren T."/>
        </authorList>
    </citation>
    <scope>NUCLEOTIDE SEQUENCE</scope>
    <source>
        <strain evidence="3">F63249</strain>
    </source>
</reference>
<feature type="region of interest" description="Disordered" evidence="1">
    <location>
        <begin position="69"/>
        <end position="89"/>
    </location>
</feature>
<dbReference type="PROSITE" id="PS51257">
    <property type="entry name" value="PROKAR_LIPOPROTEIN"/>
    <property type="match status" value="1"/>
</dbReference>
<organism evidence="3 4">
    <name type="scientific">Psychroserpens algicola</name>
    <dbReference type="NCBI Taxonomy" id="1719034"/>
    <lineage>
        <taxon>Bacteria</taxon>
        <taxon>Pseudomonadati</taxon>
        <taxon>Bacteroidota</taxon>
        <taxon>Flavobacteriia</taxon>
        <taxon>Flavobacteriales</taxon>
        <taxon>Flavobacteriaceae</taxon>
        <taxon>Psychroserpens</taxon>
    </lineage>
</organism>
<feature type="signal peptide" evidence="2">
    <location>
        <begin position="1"/>
        <end position="22"/>
    </location>
</feature>
<dbReference type="Pfam" id="PF17963">
    <property type="entry name" value="Big_9"/>
    <property type="match status" value="1"/>
</dbReference>
<sequence length="456" mass="51471">MLKNYLKSFSILALLAAFYSCSDDDNTYVPISIEANSDTVEVSQNSSLTIDLLSNDTNVPDNGTLTAQNSLNGTTQVLDPNTTPDNPSDDVVLYTPSTDFVGTDSFQYTICDDNDNCATGTVTITVTPVSPVNFDLSEIPYATLSEYNFFESVMKDLDPVFGVIPYDLNSPLFTDYAHKKRFIWMPDGTKANYNSDFTPIDFPVGAVLIKNFYYDNVQPSNTTRIIETRLMYMTDEGWDFAKYVWNDEQTEATFTNAGSFTNIEWVENGITQSTNYRIPSRNECFTCHNKFGTPLPIGPKPQNLNRDLTYEDGTSNQLQKWIEIGYLEDNLPTAIVSTVNWEDESLDLNLRVRSYLDINCAHCHSAESYCEYRPMRFAFHENEDDTNKGVCVPPDTQITGTSHIVVPGNIDASVLRFRVNSIEEQNRMPLLGRTLKHEEGVRLIEEWINSLTGECE</sequence>
<gene>
    <name evidence="3" type="ORF">MUY34_06995</name>
</gene>
<feature type="compositionally biased region" description="Low complexity" evidence="1">
    <location>
        <begin position="79"/>
        <end position="89"/>
    </location>
</feature>
<dbReference type="Gene3D" id="2.60.40.2810">
    <property type="match status" value="1"/>
</dbReference>